<dbReference type="EMBL" id="AZGQ01000001">
    <property type="protein sequence ID" value="ETA84545.1"/>
    <property type="molecule type" value="Genomic_DNA"/>
</dbReference>
<gene>
    <name evidence="2" type="ORF">HMPREF1177_00197</name>
</gene>
<dbReference type="PANTHER" id="PTHR23419:SF8">
    <property type="entry name" value="FI09726P"/>
    <property type="match status" value="1"/>
</dbReference>
<dbReference type="Pfam" id="PF03091">
    <property type="entry name" value="CutA1"/>
    <property type="match status" value="1"/>
</dbReference>
<dbReference type="SUPFAM" id="SSF54913">
    <property type="entry name" value="GlnB-like"/>
    <property type="match status" value="1"/>
</dbReference>
<sequence length="127" mass="14149">MSASLRRPARLPETHLLLTAMPACQPAIVLTTCPSQAEAERIGKLLLQQRLAACVQYEAIQSQYLWQGELCCDSEIRLTIKTAEQHYPAVERLILEQHSYDCPQILLLSVSGGAEGYLKWLNDSLAP</sequence>
<name>V7IE96_EIKCO</name>
<evidence type="ECO:0000313" key="3">
    <source>
        <dbReference type="Proteomes" id="UP000018554"/>
    </source>
</evidence>
<dbReference type="PATRIC" id="fig|1073362.3.peg.212"/>
<accession>V7IE96</accession>
<evidence type="ECO:0008006" key="4">
    <source>
        <dbReference type="Google" id="ProtNLM"/>
    </source>
</evidence>
<dbReference type="GO" id="GO:0005507">
    <property type="term" value="F:copper ion binding"/>
    <property type="evidence" value="ECO:0007669"/>
    <property type="project" value="TreeGrafter"/>
</dbReference>
<comment type="caution">
    <text evidence="2">The sequence shown here is derived from an EMBL/GenBank/DDBJ whole genome shotgun (WGS) entry which is preliminary data.</text>
</comment>
<dbReference type="InterPro" id="IPR015867">
    <property type="entry name" value="N-reg_PII/ATP_PRibTrfase_C"/>
</dbReference>
<evidence type="ECO:0000256" key="1">
    <source>
        <dbReference type="ARBA" id="ARBA00010169"/>
    </source>
</evidence>
<dbReference type="PANTHER" id="PTHR23419">
    <property type="entry name" value="DIVALENT CATION TOLERANCE CUTA-RELATED"/>
    <property type="match status" value="1"/>
</dbReference>
<dbReference type="InterPro" id="IPR011322">
    <property type="entry name" value="N-reg_PII-like_a/b"/>
</dbReference>
<dbReference type="AlphaFoldDB" id="V7IE96"/>
<dbReference type="GO" id="GO:0010038">
    <property type="term" value="P:response to metal ion"/>
    <property type="evidence" value="ECO:0007669"/>
    <property type="project" value="InterPro"/>
</dbReference>
<dbReference type="Proteomes" id="UP000018554">
    <property type="component" value="Unassembled WGS sequence"/>
</dbReference>
<keyword evidence="3" id="KW-1185">Reference proteome</keyword>
<reference evidence="2 3" key="1">
    <citation type="submission" date="2013-11" db="EMBL/GenBank/DDBJ databases">
        <title>The Genome Sequence of Eikenella corrodens CC92I.</title>
        <authorList>
            <consortium name="The Broad Institute Genomics Platform"/>
            <person name="Earl A."/>
            <person name="Allen-Vercoe E."/>
            <person name="Daigneault M."/>
            <person name="Young S.K."/>
            <person name="Zeng Q."/>
            <person name="Gargeya S."/>
            <person name="Fitzgerald M."/>
            <person name="Abouelleil A."/>
            <person name="Alvarado L."/>
            <person name="Chapman S.B."/>
            <person name="Gainer-Dewar J."/>
            <person name="Goldberg J."/>
            <person name="Griggs A."/>
            <person name="Gujja S."/>
            <person name="Hansen M."/>
            <person name="Howarth C."/>
            <person name="Imamovic A."/>
            <person name="Ireland A."/>
            <person name="Larimer J."/>
            <person name="McCowan C."/>
            <person name="Murphy C."/>
            <person name="Pearson M."/>
            <person name="Poon T.W."/>
            <person name="Priest M."/>
            <person name="Roberts A."/>
            <person name="Saif S."/>
            <person name="Shea T."/>
            <person name="Sykes S."/>
            <person name="Wortman J."/>
            <person name="Nusbaum C."/>
            <person name="Birren B."/>
        </authorList>
    </citation>
    <scope>NUCLEOTIDE SEQUENCE [LARGE SCALE GENOMIC DNA]</scope>
    <source>
        <strain evidence="2 3">CC92I</strain>
    </source>
</reference>
<protein>
    <recommendedName>
        <fullName evidence="4">Divalent-cation tolerance protein CutA</fullName>
    </recommendedName>
</protein>
<proteinExistence type="inferred from homology"/>
<dbReference type="HOGENOM" id="CLU_098807_2_0_4"/>
<organism evidence="2 3">
    <name type="scientific">Eikenella corrodens CC92I</name>
    <dbReference type="NCBI Taxonomy" id="1073362"/>
    <lineage>
        <taxon>Bacteria</taxon>
        <taxon>Pseudomonadati</taxon>
        <taxon>Pseudomonadota</taxon>
        <taxon>Betaproteobacteria</taxon>
        <taxon>Neisseriales</taxon>
        <taxon>Neisseriaceae</taxon>
        <taxon>Eikenella</taxon>
    </lineage>
</organism>
<dbReference type="InterPro" id="IPR004323">
    <property type="entry name" value="Ion_tolerance_CutA"/>
</dbReference>
<comment type="similarity">
    <text evidence="1">Belongs to the CutA family.</text>
</comment>
<dbReference type="Gene3D" id="3.30.70.120">
    <property type="match status" value="1"/>
</dbReference>
<evidence type="ECO:0000313" key="2">
    <source>
        <dbReference type="EMBL" id="ETA84545.1"/>
    </source>
</evidence>